<sequence>MRLALTLELGDREIPSDFASRLSTRACRDDMREFCHDFGIDPQAIINGDPDAIQALADLARVDGATLLHEAFSRIGCPKRQFRHREQVLLQSSLVRNRVRMCPACMAEDIERLDCRLAARPHRRSMWLIRGVRTCAKHGMVLREVGKLDGPRVLHDTSRVIAEAIPRLRWMMDHAVLRDPSRFERYLLQRLDGETNGSWLDGLPMYAAMHLTLVAGAVAVHGPSVTLDEMNADEAWRCEAAGFNIVDKGAEGIREFLDELQAPHRDSRSSRGPKVMYGRLYDWLAHECRDRAYDPVREIIIDHSLDTLALGPNDVLFGRKVGVRRKHSVRSASEEFGLHPKRLRKLVQRAKLTGDVQNAPNNKIIFNAAEADAFLKALAESMSLEKLRDYLNVPRPHDRGLVERGFIKPMVAGGRSKGGHAFRKSDLDDFLARLLRDADPALHEVPSMVPLIAAAKHSCCAVMDVVALVLDRKLSRIGRDPGQIGFLSVLVDAEEVRPLVTGPAYDGYSLRDVERLLPAKSAAVKALIEKRFLMTETVKNPVTGWMQPIVRREELARFRREYVSLNNLARERGEHFARVKKSLVAAGVYPVADPTELKLTLYRRSDIP</sequence>
<accession>A0A9X2X866</accession>
<evidence type="ECO:0000313" key="2">
    <source>
        <dbReference type="EMBL" id="MCT8991092.1"/>
    </source>
</evidence>
<name>A0A9X2X866_9HYPH</name>
<dbReference type="Pfam" id="PF06527">
    <property type="entry name" value="TniQ"/>
    <property type="match status" value="1"/>
</dbReference>
<dbReference type="RefSeq" id="WP_261515986.1">
    <property type="nucleotide sequence ID" value="NZ_JAODNV010000012.1"/>
</dbReference>
<reference evidence="2" key="1">
    <citation type="submission" date="2022-08" db="EMBL/GenBank/DDBJ databases">
        <title>Chelativorans sichuanense sp. nov., a paraffin oil-degrading bacterium isolated from a mixture of oil-based drill cuttings and paddy soil.</title>
        <authorList>
            <person name="Yu J."/>
            <person name="Liu H."/>
            <person name="Chen Q."/>
        </authorList>
    </citation>
    <scope>NUCLEOTIDE SEQUENCE</scope>
    <source>
        <strain evidence="2">SCAU 2101</strain>
    </source>
</reference>
<protein>
    <submittedName>
        <fullName evidence="2">TniQ family protein</fullName>
    </submittedName>
</protein>
<proteinExistence type="predicted"/>
<comment type="caution">
    <text evidence="2">The sequence shown here is derived from an EMBL/GenBank/DDBJ whole genome shotgun (WGS) entry which is preliminary data.</text>
</comment>
<organism evidence="2 3">
    <name type="scientific">Chelativorans petroleitrophicus</name>
    <dbReference type="NCBI Taxonomy" id="2975484"/>
    <lineage>
        <taxon>Bacteria</taxon>
        <taxon>Pseudomonadati</taxon>
        <taxon>Pseudomonadota</taxon>
        <taxon>Alphaproteobacteria</taxon>
        <taxon>Hyphomicrobiales</taxon>
        <taxon>Phyllobacteriaceae</taxon>
        <taxon>Chelativorans</taxon>
    </lineage>
</organism>
<dbReference type="InterPro" id="IPR009492">
    <property type="entry name" value="TniQ"/>
</dbReference>
<dbReference type="EMBL" id="JAODNV010000012">
    <property type="protein sequence ID" value="MCT8991092.1"/>
    <property type="molecule type" value="Genomic_DNA"/>
</dbReference>
<keyword evidence="3" id="KW-1185">Reference proteome</keyword>
<gene>
    <name evidence="2" type="ORF">NYR54_12455</name>
</gene>
<dbReference type="Proteomes" id="UP001149009">
    <property type="component" value="Unassembled WGS sequence"/>
</dbReference>
<feature type="domain" description="TniQ" evidence="1">
    <location>
        <begin position="5"/>
        <end position="142"/>
    </location>
</feature>
<evidence type="ECO:0000259" key="1">
    <source>
        <dbReference type="Pfam" id="PF06527"/>
    </source>
</evidence>
<dbReference type="AlphaFoldDB" id="A0A9X2X866"/>
<evidence type="ECO:0000313" key="3">
    <source>
        <dbReference type="Proteomes" id="UP001149009"/>
    </source>
</evidence>